<sequence length="274" mass="30648">MTVDVWMQHPTARFLRSDMLASLRRWTGDSLPDADIPIEASIATMDAAGVRFGLLSAWRGPAGQDLISNDEVAGWISLHPNRFGGLATVDLDRPMEAVRELRRRVREGFLGLRVVPWLWNAPPTDRRYYPLFAECVELGVPFCTQVGHTGPLRPSETGRPIPYIDQVALDFPELVIVCGHVGYPWTEEMVAVARKHENIYIDTSAYTLRRLPPELVAFMKTGTGQRKVLFGSNYPMMTHAHALAGLAELGLADEGCRDFLHANAERIFRLEANP</sequence>
<feature type="domain" description="Amidohydrolase-related" evidence="2">
    <location>
        <begin position="68"/>
        <end position="270"/>
    </location>
</feature>
<gene>
    <name evidence="3" type="ORF">A5677_06565</name>
</gene>
<dbReference type="GO" id="GO:0016831">
    <property type="term" value="F:carboxy-lyase activity"/>
    <property type="evidence" value="ECO:0007669"/>
    <property type="project" value="InterPro"/>
</dbReference>
<dbReference type="Proteomes" id="UP000092683">
    <property type="component" value="Unassembled WGS sequence"/>
</dbReference>
<dbReference type="PANTHER" id="PTHR21240:SF19">
    <property type="entry name" value="CATALYTIC_ HYDROLASE"/>
    <property type="match status" value="1"/>
</dbReference>
<comment type="caution">
    <text evidence="3">The sequence shown here is derived from an EMBL/GenBank/DDBJ whole genome shotgun (WGS) entry which is preliminary data.</text>
</comment>
<reference evidence="3 4" key="1">
    <citation type="submission" date="2016-06" db="EMBL/GenBank/DDBJ databases">
        <authorList>
            <person name="Kjaerup R.B."/>
            <person name="Dalgaard T.S."/>
            <person name="Juul-Madsen H.R."/>
        </authorList>
    </citation>
    <scope>NUCLEOTIDE SEQUENCE [LARGE SCALE GENOMIC DNA]</scope>
    <source>
        <strain evidence="3 4">E3012</strain>
    </source>
</reference>
<dbReference type="GO" id="GO:0016787">
    <property type="term" value="F:hydrolase activity"/>
    <property type="evidence" value="ECO:0007669"/>
    <property type="project" value="UniProtKB-KW"/>
</dbReference>
<dbReference type="AlphaFoldDB" id="A0A1B9CME1"/>
<keyword evidence="1" id="KW-0456">Lyase</keyword>
<dbReference type="InterPro" id="IPR032465">
    <property type="entry name" value="ACMSD"/>
</dbReference>
<dbReference type="InterPro" id="IPR006680">
    <property type="entry name" value="Amidohydro-rel"/>
</dbReference>
<dbReference type="EMBL" id="MBEE01000257">
    <property type="protein sequence ID" value="OCB43471.1"/>
    <property type="molecule type" value="Genomic_DNA"/>
</dbReference>
<dbReference type="OrthoDB" id="1407586at2"/>
<dbReference type="RefSeq" id="WP_065483978.1">
    <property type="nucleotide sequence ID" value="NZ_MBEE01000257.1"/>
</dbReference>
<name>A0A1B9CME1_MYCMA</name>
<evidence type="ECO:0000259" key="2">
    <source>
        <dbReference type="Pfam" id="PF04909"/>
    </source>
</evidence>
<protein>
    <submittedName>
        <fullName evidence="3">Amidohydrolase</fullName>
    </submittedName>
</protein>
<evidence type="ECO:0000313" key="3">
    <source>
        <dbReference type="EMBL" id="OCB43471.1"/>
    </source>
</evidence>
<accession>A0A1B9CME1</accession>
<dbReference type="SUPFAM" id="SSF51556">
    <property type="entry name" value="Metallo-dependent hydrolases"/>
    <property type="match status" value="1"/>
</dbReference>
<dbReference type="InterPro" id="IPR032466">
    <property type="entry name" value="Metal_Hydrolase"/>
</dbReference>
<organism evidence="3 4">
    <name type="scientific">Mycobacterium malmoense</name>
    <dbReference type="NCBI Taxonomy" id="1780"/>
    <lineage>
        <taxon>Bacteria</taxon>
        <taxon>Bacillati</taxon>
        <taxon>Actinomycetota</taxon>
        <taxon>Actinomycetes</taxon>
        <taxon>Mycobacteriales</taxon>
        <taxon>Mycobacteriaceae</taxon>
        <taxon>Mycobacterium</taxon>
    </lineage>
</organism>
<dbReference type="PANTHER" id="PTHR21240">
    <property type="entry name" value="2-AMINO-3-CARBOXYLMUCONATE-6-SEMIALDEHYDE DECARBOXYLASE"/>
    <property type="match status" value="1"/>
</dbReference>
<proteinExistence type="predicted"/>
<keyword evidence="3" id="KW-0378">Hydrolase</keyword>
<dbReference type="Pfam" id="PF04909">
    <property type="entry name" value="Amidohydro_2"/>
    <property type="match status" value="1"/>
</dbReference>
<dbReference type="Gene3D" id="3.20.20.140">
    <property type="entry name" value="Metal-dependent hydrolases"/>
    <property type="match status" value="1"/>
</dbReference>
<evidence type="ECO:0000313" key="4">
    <source>
        <dbReference type="Proteomes" id="UP000092683"/>
    </source>
</evidence>
<evidence type="ECO:0000256" key="1">
    <source>
        <dbReference type="ARBA" id="ARBA00023239"/>
    </source>
</evidence>